<dbReference type="RefSeq" id="WP_011831442.1">
    <property type="nucleotide sequence ID" value="NC_008826.1"/>
</dbReference>
<dbReference type="AlphaFoldDB" id="A2SMN6"/>
<geneLocation type="plasmid" evidence="1 2">
    <name>RPME01</name>
</geneLocation>
<dbReference type="Proteomes" id="UP000000366">
    <property type="component" value="Plasmid RPME01"/>
</dbReference>
<dbReference type="KEGG" id="mpt:Mpe_B0045"/>
<protein>
    <submittedName>
        <fullName evidence="1">Uncharacterized protein</fullName>
    </submittedName>
</protein>
<keyword evidence="1" id="KW-0614">Plasmid</keyword>
<proteinExistence type="predicted"/>
<gene>
    <name evidence="1" type="ordered locus">Mpe_B0045</name>
</gene>
<reference evidence="1 2" key="1">
    <citation type="journal article" date="2007" name="J. Bacteriol.">
        <title>Whole-genome analysis of the methyl tert-butyl ether-degrading beta-proteobacterium Methylibium petroleiphilum PM1.</title>
        <authorList>
            <person name="Kane S.R."/>
            <person name="Chakicherla A.Y."/>
            <person name="Chain P.S.G."/>
            <person name="Schmidt R."/>
            <person name="Shin M.W."/>
            <person name="Legler T.C."/>
            <person name="Scow K.M."/>
            <person name="Larimer F.W."/>
            <person name="Lucas S.M."/>
            <person name="Richardson P.M."/>
            <person name="Hristova K.R."/>
        </authorList>
    </citation>
    <scope>NUCLEOTIDE SEQUENCE [LARGE SCALE GENOMIC DNA]</scope>
    <source>
        <strain evidence="2">ATCC BAA-1232 / LMG 22953 / PM1</strain>
        <plasmid evidence="1 2">RPME01</plasmid>
    </source>
</reference>
<name>A2SMN6_METPP</name>
<keyword evidence="2" id="KW-1185">Reference proteome</keyword>
<sequence length="185" mass="19601">MSQDVQPEGVHRFDAGFPVSGRVDSTSGAFRILPPFHPTPGPLDLICRRTKTGPGYEAEDYSFEVRLPAGAAAGGLHHHRAPHDDGFTWGRPGPGTNDLALSVLAVYFPVAEGAAAPVTVAPGESVSATAHRHHLPFAVEFLLPMPSCGGVVEEQEIRAWVQLQDAMAVIDPEPPRLDGPEGSAD</sequence>
<dbReference type="HOGENOM" id="CLU_1459722_0_0_4"/>
<dbReference type="EMBL" id="CP000556">
    <property type="protein sequence ID" value="ABM96825.1"/>
    <property type="molecule type" value="Genomic_DNA"/>
</dbReference>
<evidence type="ECO:0000313" key="2">
    <source>
        <dbReference type="Proteomes" id="UP000000366"/>
    </source>
</evidence>
<evidence type="ECO:0000313" key="1">
    <source>
        <dbReference type="EMBL" id="ABM96825.1"/>
    </source>
</evidence>
<accession>A2SMN6</accession>
<organism evidence="1 2">
    <name type="scientific">Methylibium petroleiphilum (strain ATCC BAA-1232 / LMG 22953 / PM1)</name>
    <dbReference type="NCBI Taxonomy" id="420662"/>
    <lineage>
        <taxon>Bacteria</taxon>
        <taxon>Pseudomonadati</taxon>
        <taxon>Pseudomonadota</taxon>
        <taxon>Betaproteobacteria</taxon>
        <taxon>Burkholderiales</taxon>
        <taxon>Sphaerotilaceae</taxon>
        <taxon>Methylibium</taxon>
    </lineage>
</organism>